<proteinExistence type="predicted"/>
<dbReference type="PIRSF" id="PIRSF002741">
    <property type="entry name" value="MppA"/>
    <property type="match status" value="1"/>
</dbReference>
<dbReference type="GO" id="GO:0043190">
    <property type="term" value="C:ATP-binding cassette (ABC) transporter complex"/>
    <property type="evidence" value="ECO:0007669"/>
    <property type="project" value="InterPro"/>
</dbReference>
<dbReference type="GO" id="GO:0030288">
    <property type="term" value="C:outer membrane-bounded periplasmic space"/>
    <property type="evidence" value="ECO:0007669"/>
    <property type="project" value="UniProtKB-ARBA"/>
</dbReference>
<reference evidence="2" key="1">
    <citation type="journal article" date="2020" name="mSystems">
        <title>Genome- and Community-Level Interaction Insights into Carbon Utilization and Element Cycling Functions of Hydrothermarchaeota in Hydrothermal Sediment.</title>
        <authorList>
            <person name="Zhou Z."/>
            <person name="Liu Y."/>
            <person name="Xu W."/>
            <person name="Pan J."/>
            <person name="Luo Z.H."/>
            <person name="Li M."/>
        </authorList>
    </citation>
    <scope>NUCLEOTIDE SEQUENCE [LARGE SCALE GENOMIC DNA]</scope>
    <source>
        <strain evidence="2">SpSt-1065</strain>
    </source>
</reference>
<feature type="domain" description="Solute-binding protein family 5" evidence="1">
    <location>
        <begin position="30"/>
        <end position="404"/>
    </location>
</feature>
<comment type="caution">
    <text evidence="2">The sequence shown here is derived from an EMBL/GenBank/DDBJ whole genome shotgun (WGS) entry which is preliminary data.</text>
</comment>
<organism evidence="2">
    <name type="scientific">Thermomicrobium roseum</name>
    <dbReference type="NCBI Taxonomy" id="500"/>
    <lineage>
        <taxon>Bacteria</taxon>
        <taxon>Pseudomonadati</taxon>
        <taxon>Thermomicrobiota</taxon>
        <taxon>Thermomicrobia</taxon>
        <taxon>Thermomicrobiales</taxon>
        <taxon>Thermomicrobiaceae</taxon>
        <taxon>Thermomicrobium</taxon>
    </lineage>
</organism>
<name>A0A7C5VY57_THERO</name>
<dbReference type="EMBL" id="DRWX01000336">
    <property type="protein sequence ID" value="HHM96997.1"/>
    <property type="molecule type" value="Genomic_DNA"/>
</dbReference>
<dbReference type="PANTHER" id="PTHR30290">
    <property type="entry name" value="PERIPLASMIC BINDING COMPONENT OF ABC TRANSPORTER"/>
    <property type="match status" value="1"/>
</dbReference>
<dbReference type="AlphaFoldDB" id="A0A7C5VY57"/>
<dbReference type="CDD" id="cd08509">
    <property type="entry name" value="PBP2_TmCBP_oligosaccharides_like"/>
    <property type="match status" value="1"/>
</dbReference>
<dbReference type="Gene3D" id="3.90.76.10">
    <property type="entry name" value="Dipeptide-binding Protein, Domain 1"/>
    <property type="match status" value="1"/>
</dbReference>
<dbReference type="SUPFAM" id="SSF53850">
    <property type="entry name" value="Periplasmic binding protein-like II"/>
    <property type="match status" value="1"/>
</dbReference>
<sequence>MTPGTGWPAGGQYQHIYETLFAFNLLTGGIEPQLGEKLETPDSATMVITLHQGTKWQDGKPLTADDVVFTYELAKDHPEVPHNTFFDYVSQITKVDDRTIRLDLNKERLNPGFVKQFLASVKILPKHIWEERAKSGQTLTEIVDTEPVGSGPYKLVGFSPERVALQRDDNYWGISVFGTPAPKYIVHPIFKSNDEGNLALEQGRIDISQQFAPKIWEMWEKKNLPVGTWFKQPPYHVPGSIPLLFINVHKKPWDNPTLRRALAYAINYAQIAELAMSRYSITASSSLIIPDGAEKKFYDQANVDQNGWKHDPQRAVQILEQELGAKKGNDGIYVLPDGTRLGPFKVECPYGWTDWQTALELVAQSAKDVGIEINTEFPDAPVLFTRIPNGDFELALWFVNGVSPASPWIRFRDVLDDRGVPPVGQQAFWNYNRYSNPAVADLLDRAAASQNEAEQKELFAELDRIFMKDAPVIPLMYRPLEFYEYNESVWTGFPNADNPTAPPQQSGAGIKILYVIKAKS</sequence>
<dbReference type="InterPro" id="IPR030678">
    <property type="entry name" value="Peptide/Ni-bd"/>
</dbReference>
<dbReference type="GO" id="GO:1904680">
    <property type="term" value="F:peptide transmembrane transporter activity"/>
    <property type="evidence" value="ECO:0007669"/>
    <property type="project" value="TreeGrafter"/>
</dbReference>
<dbReference type="Gene3D" id="3.10.105.10">
    <property type="entry name" value="Dipeptide-binding Protein, Domain 3"/>
    <property type="match status" value="1"/>
</dbReference>
<evidence type="ECO:0000313" key="2">
    <source>
        <dbReference type="EMBL" id="HHM96997.1"/>
    </source>
</evidence>
<gene>
    <name evidence="2" type="ORF">ENM21_07285</name>
</gene>
<accession>A0A7C5VY57</accession>
<dbReference type="InterPro" id="IPR039424">
    <property type="entry name" value="SBP_5"/>
</dbReference>
<evidence type="ECO:0000259" key="1">
    <source>
        <dbReference type="Pfam" id="PF00496"/>
    </source>
</evidence>
<dbReference type="PANTHER" id="PTHR30290:SF82">
    <property type="entry name" value="ABC-TYPE DIPEPTIDE_OLIGOPEPTIDE TRANSPORT SYSTEM, PERIPLASMIC COMPONENT"/>
    <property type="match status" value="1"/>
</dbReference>
<dbReference type="GO" id="GO:0015833">
    <property type="term" value="P:peptide transport"/>
    <property type="evidence" value="ECO:0007669"/>
    <property type="project" value="TreeGrafter"/>
</dbReference>
<dbReference type="Gene3D" id="3.40.190.10">
    <property type="entry name" value="Periplasmic binding protein-like II"/>
    <property type="match status" value="1"/>
</dbReference>
<protein>
    <submittedName>
        <fullName evidence="2">ABC transporter substrate-binding protein</fullName>
    </submittedName>
</protein>
<dbReference type="Pfam" id="PF00496">
    <property type="entry name" value="SBP_bac_5"/>
    <property type="match status" value="1"/>
</dbReference>
<dbReference type="InterPro" id="IPR000914">
    <property type="entry name" value="SBP_5_dom"/>
</dbReference>